<organism evidence="2 3">
    <name type="scientific">Capsaspora owczarzaki (strain ATCC 30864)</name>
    <dbReference type="NCBI Taxonomy" id="595528"/>
    <lineage>
        <taxon>Eukaryota</taxon>
        <taxon>Filasterea</taxon>
        <taxon>Capsaspora</taxon>
    </lineage>
</organism>
<dbReference type="EMBL" id="KE346361">
    <property type="protein sequence ID" value="KJE89890.1"/>
    <property type="molecule type" value="Genomic_DNA"/>
</dbReference>
<gene>
    <name evidence="2" type="ORF">CAOG_009409</name>
</gene>
<feature type="region of interest" description="Disordered" evidence="1">
    <location>
        <begin position="36"/>
        <end position="55"/>
    </location>
</feature>
<evidence type="ECO:0000313" key="3">
    <source>
        <dbReference type="Proteomes" id="UP000008743"/>
    </source>
</evidence>
<sequence length="253" mass="28603">MRKVMVRMRNLLAMVRHRARIWPVVHLVELVEGKHQEADAANQEEHAAHSTHPIHEGFGAGRALAVFHAVGERGRVVDADARRAEAGYNKECRANGKRERAPHVLVLNVGPERRLVLQGSVQGEDAGAREEKEGRDKVHVARRLGMVAADLQRRHRDVQRASHDKQKDGRVVEGARPLVRTLPKHGIQCACFQEHLCQQEEGDAYNHGNVERCERLWQVFHQNGQDGKPDRAHHEHGRANQVQIAICASYEFP</sequence>
<evidence type="ECO:0000313" key="2">
    <source>
        <dbReference type="EMBL" id="KJE89890.1"/>
    </source>
</evidence>
<proteinExistence type="predicted"/>
<reference evidence="3" key="1">
    <citation type="submission" date="2011-02" db="EMBL/GenBank/DDBJ databases">
        <title>The Genome Sequence of Capsaspora owczarzaki ATCC 30864.</title>
        <authorList>
            <person name="Russ C."/>
            <person name="Cuomo C."/>
            <person name="Burger G."/>
            <person name="Gray M.W."/>
            <person name="Holland P.W.H."/>
            <person name="King N."/>
            <person name="Lang F.B.F."/>
            <person name="Roger A.J."/>
            <person name="Ruiz-Trillo I."/>
            <person name="Young S.K."/>
            <person name="Zeng Q."/>
            <person name="Gargeya S."/>
            <person name="Alvarado L."/>
            <person name="Berlin A."/>
            <person name="Chapman S.B."/>
            <person name="Chen Z."/>
            <person name="Freedman E."/>
            <person name="Gellesch M."/>
            <person name="Goldberg J."/>
            <person name="Griggs A."/>
            <person name="Gujja S."/>
            <person name="Heilman E."/>
            <person name="Heiman D."/>
            <person name="Howarth C."/>
            <person name="Mehta T."/>
            <person name="Neiman D."/>
            <person name="Pearson M."/>
            <person name="Roberts A."/>
            <person name="Saif S."/>
            <person name="Shea T."/>
            <person name="Shenoy N."/>
            <person name="Sisk P."/>
            <person name="Stolte C."/>
            <person name="Sykes S."/>
            <person name="White J."/>
            <person name="Yandava C."/>
            <person name="Haas B."/>
            <person name="Nusbaum C."/>
            <person name="Birren B."/>
        </authorList>
    </citation>
    <scope>NUCLEOTIDE SEQUENCE</scope>
    <source>
        <strain evidence="3">ATCC 30864</strain>
    </source>
</reference>
<dbReference type="AlphaFoldDB" id="A0A0D2WIX3"/>
<dbReference type="InParanoid" id="A0A0D2WIX3"/>
<name>A0A0D2WIX3_CAPO3</name>
<accession>A0A0D2WIX3</accession>
<evidence type="ECO:0000256" key="1">
    <source>
        <dbReference type="SAM" id="MobiDB-lite"/>
    </source>
</evidence>
<dbReference type="Proteomes" id="UP000008743">
    <property type="component" value="Unassembled WGS sequence"/>
</dbReference>
<protein>
    <submittedName>
        <fullName evidence="2">Uncharacterized protein</fullName>
    </submittedName>
</protein>
<feature type="compositionally biased region" description="Basic and acidic residues" evidence="1">
    <location>
        <begin position="36"/>
        <end position="48"/>
    </location>
</feature>
<keyword evidence="3" id="KW-1185">Reference proteome</keyword>